<protein>
    <submittedName>
        <fullName evidence="6">Bacitracin synthase</fullName>
    </submittedName>
</protein>
<dbReference type="SMART" id="SM01294">
    <property type="entry name" value="PKS_PP_betabranch"/>
    <property type="match status" value="1"/>
</dbReference>
<dbReference type="Pfam" id="PF00550">
    <property type="entry name" value="PP-binding"/>
    <property type="match status" value="2"/>
</dbReference>
<dbReference type="SUPFAM" id="SSF56801">
    <property type="entry name" value="Acetyl-CoA synthetase-like"/>
    <property type="match status" value="2"/>
</dbReference>
<dbReference type="Gene3D" id="3.30.300.30">
    <property type="match status" value="1"/>
</dbReference>
<dbReference type="KEGG" id="nsr:NS506_07605"/>
<dbReference type="InterPro" id="IPR020806">
    <property type="entry name" value="PKS_PP-bd"/>
</dbReference>
<dbReference type="GO" id="GO:0043041">
    <property type="term" value="P:amino acid activation for nonribosomal peptide biosynthetic process"/>
    <property type="evidence" value="ECO:0007669"/>
    <property type="project" value="UniProtKB-ARBA"/>
</dbReference>
<dbReference type="InterPro" id="IPR042099">
    <property type="entry name" value="ANL_N_sf"/>
</dbReference>
<dbReference type="InterPro" id="IPR025110">
    <property type="entry name" value="AMP-bd_C"/>
</dbReference>
<dbReference type="RefSeq" id="WP_081986120.1">
    <property type="nucleotide sequence ID" value="NZ_AP017900.1"/>
</dbReference>
<dbReference type="InterPro" id="IPR045851">
    <property type="entry name" value="AMP-bd_C_sf"/>
</dbReference>
<dbReference type="Gene3D" id="3.30.559.10">
    <property type="entry name" value="Chloramphenicol acetyltransferase-like domain"/>
    <property type="match status" value="2"/>
</dbReference>
<dbReference type="GeneID" id="93372459"/>
<dbReference type="InterPro" id="IPR036736">
    <property type="entry name" value="ACP-like_sf"/>
</dbReference>
<dbReference type="FunFam" id="3.30.300.30:FF:000010">
    <property type="entry name" value="Enterobactin synthetase component F"/>
    <property type="match status" value="1"/>
</dbReference>
<feature type="region of interest" description="Disordered" evidence="4">
    <location>
        <begin position="26"/>
        <end position="46"/>
    </location>
</feature>
<dbReference type="SUPFAM" id="SSF52777">
    <property type="entry name" value="CoA-dependent acyltransferases"/>
    <property type="match status" value="4"/>
</dbReference>
<dbReference type="FunFam" id="1.10.1200.10:FF:000016">
    <property type="entry name" value="Non-ribosomal peptide synthase"/>
    <property type="match status" value="1"/>
</dbReference>
<dbReference type="FunFam" id="3.40.50.12780:FF:000012">
    <property type="entry name" value="Non-ribosomal peptide synthetase"/>
    <property type="match status" value="1"/>
</dbReference>
<dbReference type="InterPro" id="IPR023213">
    <property type="entry name" value="CAT-like_dom_sf"/>
</dbReference>
<dbReference type="InterPro" id="IPR006162">
    <property type="entry name" value="Ppantetheine_attach_site"/>
</dbReference>
<evidence type="ECO:0000256" key="1">
    <source>
        <dbReference type="ARBA" id="ARBA00001957"/>
    </source>
</evidence>
<dbReference type="Proteomes" id="UP000180166">
    <property type="component" value="Chromosome"/>
</dbReference>
<proteinExistence type="predicted"/>
<dbReference type="Gene3D" id="1.10.1200.10">
    <property type="entry name" value="ACP-like"/>
    <property type="match status" value="2"/>
</dbReference>
<feature type="domain" description="Carrier" evidence="5">
    <location>
        <begin position="1873"/>
        <end position="1946"/>
    </location>
</feature>
<evidence type="ECO:0000313" key="7">
    <source>
        <dbReference type="Proteomes" id="UP000180166"/>
    </source>
</evidence>
<dbReference type="Pfam" id="PF00501">
    <property type="entry name" value="AMP-binding"/>
    <property type="match status" value="2"/>
</dbReference>
<dbReference type="SMART" id="SM00823">
    <property type="entry name" value="PKS_PP"/>
    <property type="match status" value="2"/>
</dbReference>
<dbReference type="PANTHER" id="PTHR45527">
    <property type="entry name" value="NONRIBOSOMAL PEPTIDE SYNTHETASE"/>
    <property type="match status" value="1"/>
</dbReference>
<dbReference type="InterPro" id="IPR020845">
    <property type="entry name" value="AMP-binding_CS"/>
</dbReference>
<dbReference type="Pfam" id="PF13193">
    <property type="entry name" value="AMP-binding_C"/>
    <property type="match status" value="1"/>
</dbReference>
<dbReference type="InterPro" id="IPR009081">
    <property type="entry name" value="PP-bd_ACP"/>
</dbReference>
<reference evidence="6 7" key="1">
    <citation type="submission" date="2016-10" db="EMBL/GenBank/DDBJ databases">
        <title>Genome sequence of Nocardia seriolae strain EM150506, isolated from Anguila japonica.</title>
        <authorList>
            <person name="Han H.-J."/>
        </authorList>
    </citation>
    <scope>NUCLEOTIDE SEQUENCE [LARGE SCALE GENOMIC DNA]</scope>
    <source>
        <strain evidence="6 7">EM150506</strain>
    </source>
</reference>
<feature type="compositionally biased region" description="Low complexity" evidence="4">
    <location>
        <begin position="26"/>
        <end position="38"/>
    </location>
</feature>
<keyword evidence="3" id="KW-0597">Phosphoprotein</keyword>
<dbReference type="InterPro" id="IPR000873">
    <property type="entry name" value="AMP-dep_synth/lig_dom"/>
</dbReference>
<dbReference type="GO" id="GO:0008610">
    <property type="term" value="P:lipid biosynthetic process"/>
    <property type="evidence" value="ECO:0007669"/>
    <property type="project" value="UniProtKB-ARBA"/>
</dbReference>
<dbReference type="InterPro" id="IPR010071">
    <property type="entry name" value="AA_adenyl_dom"/>
</dbReference>
<dbReference type="CDD" id="cd19531">
    <property type="entry name" value="LCL_NRPS-like"/>
    <property type="match status" value="1"/>
</dbReference>
<dbReference type="EMBL" id="CP017839">
    <property type="protein sequence ID" value="APB01625.1"/>
    <property type="molecule type" value="Genomic_DNA"/>
</dbReference>
<comment type="cofactor">
    <cofactor evidence="1">
        <name>pantetheine 4'-phosphate</name>
        <dbReference type="ChEBI" id="CHEBI:47942"/>
    </cofactor>
</comment>
<dbReference type="PANTHER" id="PTHR45527:SF1">
    <property type="entry name" value="FATTY ACID SYNTHASE"/>
    <property type="match status" value="1"/>
</dbReference>
<dbReference type="PROSITE" id="PS00455">
    <property type="entry name" value="AMP_BINDING"/>
    <property type="match status" value="1"/>
</dbReference>
<dbReference type="Gene3D" id="3.40.50.12780">
    <property type="entry name" value="N-terminal domain of ligase-like"/>
    <property type="match status" value="2"/>
</dbReference>
<dbReference type="FunFam" id="3.40.50.980:FF:000001">
    <property type="entry name" value="Non-ribosomal peptide synthetase"/>
    <property type="match status" value="1"/>
</dbReference>
<accession>A0ABC8B4S5</accession>
<evidence type="ECO:0000259" key="5">
    <source>
        <dbReference type="PROSITE" id="PS50075"/>
    </source>
</evidence>
<gene>
    <name evidence="6" type="ORF">NS506_07605</name>
</gene>
<dbReference type="InterPro" id="IPR001242">
    <property type="entry name" value="Condensation_dom"/>
</dbReference>
<evidence type="ECO:0000256" key="4">
    <source>
        <dbReference type="SAM" id="MobiDB-lite"/>
    </source>
</evidence>
<evidence type="ECO:0000313" key="6">
    <source>
        <dbReference type="EMBL" id="APB01625.1"/>
    </source>
</evidence>
<evidence type="ECO:0000256" key="2">
    <source>
        <dbReference type="ARBA" id="ARBA00022450"/>
    </source>
</evidence>
<feature type="domain" description="Carrier" evidence="5">
    <location>
        <begin position="1001"/>
        <end position="1076"/>
    </location>
</feature>
<name>A0ABC8B4S5_9NOCA</name>
<dbReference type="NCBIfam" id="TIGR01733">
    <property type="entry name" value="AA-adenyl-dom"/>
    <property type="match status" value="1"/>
</dbReference>
<keyword evidence="2" id="KW-0596">Phosphopantetheine</keyword>
<dbReference type="SUPFAM" id="SSF47336">
    <property type="entry name" value="ACP-like"/>
    <property type="match status" value="2"/>
</dbReference>
<dbReference type="Pfam" id="PF00668">
    <property type="entry name" value="Condensation"/>
    <property type="match status" value="2"/>
</dbReference>
<evidence type="ECO:0000256" key="3">
    <source>
        <dbReference type="ARBA" id="ARBA00022553"/>
    </source>
</evidence>
<dbReference type="Gene3D" id="3.30.559.30">
    <property type="entry name" value="Nonribosomal peptide synthetase, condensation domain"/>
    <property type="match status" value="2"/>
</dbReference>
<organism evidence="6 7">
    <name type="scientific">Nocardia seriolae</name>
    <dbReference type="NCBI Taxonomy" id="37332"/>
    <lineage>
        <taxon>Bacteria</taxon>
        <taxon>Bacillati</taxon>
        <taxon>Actinomycetota</taxon>
        <taxon>Actinomycetes</taxon>
        <taxon>Mycobacteriales</taxon>
        <taxon>Nocardiaceae</taxon>
        <taxon>Nocardia</taxon>
    </lineage>
</organism>
<dbReference type="PROSITE" id="PS50075">
    <property type="entry name" value="CARRIER"/>
    <property type="match status" value="2"/>
</dbReference>
<sequence length="2020" mass="216022">MANDAETLLARRKELLRRRIAESGVAAAAAPSSTAPRAKAGERHPLSDGQRRMWFLQARDPRDTTLNICVAYRLRSVDPRLGELDGERLHRAVRTVAGRHDILRTTYGLGDDGEPFQIARTDLAPGWETHDLSELPEASRARRLEVLARREFGRPFDLSSQSPLRLSLVRLARGEFALILVAHHICWDDDSWAVFFAEVNAAYRDAELAPLAGQFVDVEVLGADAVTDADLDFWREALRPLPEALELPGKTGDSGSRQAERRTLALSAELMHRVDAFARERSATPFMVLLAAYEAVVHRYTAAADFLVSVPVTVRRNAIAESLLGYFGNTLLLRATLSPRDSFAARTDAVRDTCLAAFAHQGVGIDRVVREANPERLGGKDGLDQLVRLGFSVRKSATGFALDGVEATLLDLGSTVAQLPLSLAVVLEPAGAYLEAEYQLDELDGTLVDQLLGHYAQLLGAALDEPDRRIADLDILGADAARILELSHGALVATPAITMVDLFQDRVAAAPEAMAVVAPDTGVELTYADLNRRANRMAHWLIGQGLGTEDLVGLRLSNSVEFVVGMLAVLKSGAAYLPIDPAYPDDRIDYLIEDARPRLVLGRVELDAAETSAVCLPEHDPSDTDRRRALRPGNLAYVIYTSGSTGKPKGVPVPHGAIAEHLDGFVAEWGMTAEDRLLQSSSVSFDASLLDIFVTFTAGARLVIPKPDAFRDIPYVAEIITRCGVTVLHMVPSMLSTFLLLPEVSQWRALRHVPVGGEALPGEVADKFAGIFDAELRNHYGPTEAVVCATHQDVVGPQGTRIVPIGTPNRNVFVYLLDEALQLVPTGVVGEIYLGGEQLARGYLNRAGLSAERFVADPFGGRSGVPGGRLYRTGDLARRDADGEIEFVGRADEQVKVRGFRIELGEIEAVLGGHPSVGHCVVIATEDPAVGAMLAAYVVPAPGATVDPEQLRAHAAATLPEYMVPAAVAVIDEIPLTVHGKLDKRALPAPTRRAAARNYREPATDTEIRLAALFGQLFGRDGAGADDSFFELGGHSLLATRLIVLIRKEFGVELDVRAPFDTPTVAGLAALIETAPAAEIRSETPGLAKRERPERVPLSFSQLAMWFQRKLEGPSPVGNIPFAMRVDGPLDITALAAALGDVVARHEALRTVFPEDGGVPYQSVLPAGPIDVLVTVLDDPDRLPAELAEAAAYNFAVESELLVRPKVFVLDQHSHAISLLVHHMVADHWSFRTILADLATAYRSRIDSGRPPRWEPLALDYADFALWQRELVADDQDRIDYWRDTLTGLPDEITPAHDHPRPAVLGKNGSMSAFTVPAALRRRLKSLAESAGASEFMLYQAAVVTLLHKLGAGVDIPLGTPVAGRSYPVAADLVGLLANMVVLRNDLSGDPTLRTILDRSRTTALAAYANQDVPLERVVEAVNPPRSRSRNPLFQAMMHFREEDWSATGAGLGEAELSVLPIEFDISLLDLSINFFSAPDGGFDASVIVNTDLYDPTTGTLLAHRMLTVLTAFAESPDLALSDLDVMPADERESLRRWETGASDVLGVPAVLDRARTVPADRFAIHCGSESLTYGQLFTHLAGAAAVAPSTEQANVAGLAATVNELLSDVVTATAIADLHANEGGPGSEPGGVRLVAALWGSTEATVELLSALAAGATAVVADEEQRQDPTALVDLITRHRPTRVAADPGTLARFVHTGVSMLPSVRHWEVLGTDWPAALPDLLPALSSGSTATYAYLVPGFPGVVAHGPLTGAATAVPAPGARVLVLDDNQRPVPPGVVGTVHVGQICTATSAAATSAAAQVEVARSVPGDVSAPDRVVDPFRPGETLWRTGDRARWTVRGELEFAIERERPAARPATTASAAEFTGAACDRDTEPRLRAILAELLELEVDEVSGEDNFFALGGDSVISIQWSVRANQIGLPMSPQMVFECMTITELAEAVDTAVASGVTAADVAAAAGVSASEMTAAFGSRVPEAPVRAEVAEPEVVPADTHSHAPMSVSGLNQDALAALGAAWKGAL</sequence>
<dbReference type="GO" id="GO:0072330">
    <property type="term" value="P:monocarboxylic acid biosynthetic process"/>
    <property type="evidence" value="ECO:0007669"/>
    <property type="project" value="UniProtKB-ARBA"/>
</dbReference>
<dbReference type="CDD" id="cd05930">
    <property type="entry name" value="A_NRPS"/>
    <property type="match status" value="1"/>
</dbReference>
<dbReference type="PROSITE" id="PS00012">
    <property type="entry name" value="PHOSPHOPANTETHEINE"/>
    <property type="match status" value="2"/>
</dbReference>
<dbReference type="GO" id="GO:0044550">
    <property type="term" value="P:secondary metabolite biosynthetic process"/>
    <property type="evidence" value="ECO:0007669"/>
    <property type="project" value="UniProtKB-ARBA"/>
</dbReference>